<dbReference type="STRING" id="1035707.SAMN05216552_1007228"/>
<dbReference type="Pfam" id="PF13946">
    <property type="entry name" value="DUF4214"/>
    <property type="match status" value="1"/>
</dbReference>
<gene>
    <name evidence="2" type="ORF">SAMN05216552_1007228</name>
</gene>
<organism evidence="2 3">
    <name type="scientific">Pseudoduganella namucuonensis</name>
    <dbReference type="NCBI Taxonomy" id="1035707"/>
    <lineage>
        <taxon>Bacteria</taxon>
        <taxon>Pseudomonadati</taxon>
        <taxon>Pseudomonadota</taxon>
        <taxon>Betaproteobacteria</taxon>
        <taxon>Burkholderiales</taxon>
        <taxon>Oxalobacteraceae</taxon>
        <taxon>Telluria group</taxon>
        <taxon>Pseudoduganella</taxon>
    </lineage>
</organism>
<dbReference type="OrthoDB" id="8749115at2"/>
<dbReference type="RefSeq" id="WP_093555441.1">
    <property type="nucleotide sequence ID" value="NZ_FPBO01000007.1"/>
</dbReference>
<reference evidence="3" key="1">
    <citation type="submission" date="2016-10" db="EMBL/GenBank/DDBJ databases">
        <authorList>
            <person name="Varghese N."/>
            <person name="Submissions S."/>
        </authorList>
    </citation>
    <scope>NUCLEOTIDE SEQUENCE [LARGE SCALE GENOMIC DNA]</scope>
    <source>
        <strain evidence="3">CGMCC 1.11014</strain>
    </source>
</reference>
<protein>
    <recommendedName>
        <fullName evidence="1">DUF4214 domain-containing protein</fullName>
    </recommendedName>
</protein>
<proteinExistence type="predicted"/>
<feature type="domain" description="DUF4214" evidence="1">
    <location>
        <begin position="40"/>
        <end position="90"/>
    </location>
</feature>
<dbReference type="InterPro" id="IPR038255">
    <property type="entry name" value="PBS_linker_sf"/>
</dbReference>
<evidence type="ECO:0000313" key="2">
    <source>
        <dbReference type="EMBL" id="SFU69948.1"/>
    </source>
</evidence>
<dbReference type="AlphaFoldDB" id="A0A1I7IAJ8"/>
<dbReference type="EMBL" id="FPBO01000007">
    <property type="protein sequence ID" value="SFU69948.1"/>
    <property type="molecule type" value="Genomic_DNA"/>
</dbReference>
<accession>A0A1I7IAJ8</accession>
<keyword evidence="3" id="KW-1185">Reference proteome</keyword>
<name>A0A1I7IAJ8_9BURK</name>
<dbReference type="InterPro" id="IPR025282">
    <property type="entry name" value="DUF4214"/>
</dbReference>
<evidence type="ECO:0000313" key="3">
    <source>
        <dbReference type="Proteomes" id="UP000199391"/>
    </source>
</evidence>
<dbReference type="Proteomes" id="UP000199391">
    <property type="component" value="Unassembled WGS sequence"/>
</dbReference>
<dbReference type="Gene3D" id="1.10.3130.20">
    <property type="entry name" value="Phycobilisome linker domain"/>
    <property type="match status" value="1"/>
</dbReference>
<evidence type="ECO:0000259" key="1">
    <source>
        <dbReference type="Pfam" id="PF13946"/>
    </source>
</evidence>
<sequence length="515" mass="51663">MTRTADIQQLYIAYFGRPPEPVGLAYWVKVDASIDAISGAFAASREYADQYAGKSTTDVVKALYHNLFGRAGDPAGVAYWSKQVDSGAIEIGRVAPALLGGAQGRDATVLANKLAYCDAFGQLVTELPGFEAIYAGNTDLSFMRAGLAMVTDHTPVSGMRDSINDLISQFNFPHAPGKALVVNLQGTGYLQGADITHGGVASSIESNEYGNFIHAAGGGWVPDIPAADYYVTGGVDTTTGLAYQGMLRVGGGTTAASPLASLYEELDALGLGAADANARIAAALDLAGVDALAAAPLTAAFDALPGSAEQLRAQHLQAASINLDIVQTAIARTLVALAGGEGQLAVLAAGKAALGAVAASVAAGAFDLDNGGTLGALLARAVKLADNAALTAAHAKLGAASTLAFGSLLEASAANVELGMDRVDAGVYAPLARMGQAAALAQGELVAKLAAAMAADTAGALLPLYTGSALLAATAATRIKDIAPATHDDDAAIAAANGGHAFAALVGLAPNDAIF</sequence>